<dbReference type="SUPFAM" id="SSF51246">
    <property type="entry name" value="Rudiment single hybrid motif"/>
    <property type="match status" value="1"/>
</dbReference>
<dbReference type="SMART" id="SM01209">
    <property type="entry name" value="GARS_A"/>
    <property type="match status" value="1"/>
</dbReference>
<keyword evidence="8 13" id="KW-0067">ATP-binding</keyword>
<sequence length="412" mass="45034">MKVLVLGKGGREHALVYACSKSRLVDKIYAAPGNVGMEPLAELVELRDDDVKGLTEFAKEKQIDLTIVGPESSLSLGVVDAFQAEGLKIFGPSKDAAQVETSKDFAKRIMKKYHIPTAAYQTFDNYEDALAYVEEKGAPIVIKEDGLKAGKGVTVAESLEEAVEALKIAFAIEHNRVVIEECLRGFEFSLMSFVCNDIVIPMEIAQDHKCAYDGDKGPNTGGMGVYSPVKKITPDIVEEAMEKVMKPMAKAMVEEGHPFTGFLYGGLMLTDDGVKTIEFNARFGDPEAEVILPRLESDFVEVILNVMAGKTMTLKWSDKVRLGVVLASTNYPASSTQDALIEGVEDVDGLVFHMGTKMKDGKLLTAGGRVLLLTEEGATLEEAYDKAYTEIKKIKSDSLFYRSDIGKKDMVD</sequence>
<dbReference type="AlphaFoldDB" id="A0A318L485"/>
<evidence type="ECO:0000256" key="13">
    <source>
        <dbReference type="PROSITE-ProRule" id="PRU00409"/>
    </source>
</evidence>
<accession>A0A318L485</accession>
<comment type="cofactor">
    <cofactor evidence="1">
        <name>Mn(2+)</name>
        <dbReference type="ChEBI" id="CHEBI:29035"/>
    </cofactor>
</comment>
<dbReference type="InterPro" id="IPR013815">
    <property type="entry name" value="ATP_grasp_subdomain_1"/>
</dbReference>
<evidence type="ECO:0000259" key="14">
    <source>
        <dbReference type="PROSITE" id="PS50975"/>
    </source>
</evidence>
<dbReference type="Proteomes" id="UP000247612">
    <property type="component" value="Unassembled WGS sequence"/>
</dbReference>
<dbReference type="PANTHER" id="PTHR43472:SF1">
    <property type="entry name" value="PHOSPHORIBOSYLAMINE--GLYCINE LIGASE, CHLOROPLASTIC"/>
    <property type="match status" value="1"/>
</dbReference>
<dbReference type="NCBIfam" id="TIGR00877">
    <property type="entry name" value="purD"/>
    <property type="match status" value="1"/>
</dbReference>
<name>A0A318L485_9FIRM</name>
<dbReference type="EMBL" id="QJKH01000015">
    <property type="protein sequence ID" value="PXX76026.1"/>
    <property type="molecule type" value="Genomic_DNA"/>
</dbReference>
<dbReference type="InterPro" id="IPR011054">
    <property type="entry name" value="Rudment_hybrid_motif"/>
</dbReference>
<evidence type="ECO:0000256" key="4">
    <source>
        <dbReference type="ARBA" id="ARBA00013255"/>
    </source>
</evidence>
<protein>
    <recommendedName>
        <fullName evidence="4 12">Phosphoribosylamine--glycine ligase</fullName>
        <ecNumber evidence="4 12">6.3.4.13</ecNumber>
    </recommendedName>
    <alternativeName>
        <fullName evidence="12">GARS</fullName>
    </alternativeName>
    <alternativeName>
        <fullName evidence="10 12">Glycinamide ribonucleotide synthetase</fullName>
    </alternativeName>
    <alternativeName>
        <fullName evidence="11 12">Phosphoribosylglycinamide synthetase</fullName>
    </alternativeName>
</protein>
<dbReference type="Gene3D" id="3.90.600.10">
    <property type="entry name" value="Phosphoribosylglycinamide synthetase, C-terminal domain"/>
    <property type="match status" value="1"/>
</dbReference>
<dbReference type="SMART" id="SM01210">
    <property type="entry name" value="GARS_C"/>
    <property type="match status" value="1"/>
</dbReference>
<evidence type="ECO:0000256" key="8">
    <source>
        <dbReference type="ARBA" id="ARBA00022840"/>
    </source>
</evidence>
<dbReference type="SUPFAM" id="SSF56059">
    <property type="entry name" value="Glutathione synthetase ATP-binding domain-like"/>
    <property type="match status" value="1"/>
</dbReference>
<comment type="caution">
    <text evidence="15">The sequence shown here is derived from an EMBL/GenBank/DDBJ whole genome shotgun (WGS) entry which is preliminary data.</text>
</comment>
<dbReference type="SUPFAM" id="SSF52440">
    <property type="entry name" value="PreATP-grasp domain"/>
    <property type="match status" value="1"/>
</dbReference>
<organism evidence="15 16">
    <name type="scientific">Dielma fastidiosa</name>
    <dbReference type="NCBI Taxonomy" id="1034346"/>
    <lineage>
        <taxon>Bacteria</taxon>
        <taxon>Bacillati</taxon>
        <taxon>Bacillota</taxon>
        <taxon>Erysipelotrichia</taxon>
        <taxon>Erysipelotrichales</taxon>
        <taxon>Erysipelotrichaceae</taxon>
        <taxon>Dielma</taxon>
    </lineage>
</organism>
<evidence type="ECO:0000256" key="1">
    <source>
        <dbReference type="ARBA" id="ARBA00001936"/>
    </source>
</evidence>
<feature type="domain" description="ATP-grasp" evidence="14">
    <location>
        <begin position="107"/>
        <end position="308"/>
    </location>
</feature>
<dbReference type="PROSITE" id="PS00184">
    <property type="entry name" value="GARS"/>
    <property type="match status" value="1"/>
</dbReference>
<dbReference type="EC" id="6.3.4.13" evidence="4 12"/>
<keyword evidence="16" id="KW-1185">Reference proteome</keyword>
<keyword evidence="6 13" id="KW-0547">Nucleotide-binding</keyword>
<evidence type="ECO:0000256" key="7">
    <source>
        <dbReference type="ARBA" id="ARBA00022755"/>
    </source>
</evidence>
<dbReference type="InterPro" id="IPR037123">
    <property type="entry name" value="PRibGlycinamide_synth_C_sf"/>
</dbReference>
<dbReference type="InterPro" id="IPR020560">
    <property type="entry name" value="PRibGlycinamide_synth_C-dom"/>
</dbReference>
<dbReference type="InterPro" id="IPR011761">
    <property type="entry name" value="ATP-grasp"/>
</dbReference>
<dbReference type="GO" id="GO:0004637">
    <property type="term" value="F:phosphoribosylamine-glycine ligase activity"/>
    <property type="evidence" value="ECO:0007669"/>
    <property type="project" value="UniProtKB-UniRule"/>
</dbReference>
<dbReference type="InterPro" id="IPR020562">
    <property type="entry name" value="PRibGlycinamide_synth_N"/>
</dbReference>
<dbReference type="UniPathway" id="UPA00074">
    <property type="reaction ID" value="UER00125"/>
</dbReference>
<dbReference type="InterPro" id="IPR016185">
    <property type="entry name" value="PreATP-grasp_dom_sf"/>
</dbReference>
<gene>
    <name evidence="12" type="primary">purD</name>
    <name evidence="15" type="ORF">DES51_1153</name>
</gene>
<dbReference type="OrthoDB" id="9807240at2"/>
<comment type="pathway">
    <text evidence="3 12">Purine metabolism; IMP biosynthesis via de novo pathway; N(1)-(5-phospho-D-ribosyl)glycinamide from 5-phospho-alpha-D-ribose 1-diphosphate: step 2/2.</text>
</comment>
<dbReference type="STRING" id="1034346.GCA_000313565_03055"/>
<comment type="similarity">
    <text evidence="9 12">Belongs to the GARS family.</text>
</comment>
<dbReference type="Pfam" id="PF01071">
    <property type="entry name" value="GARS_A"/>
    <property type="match status" value="1"/>
</dbReference>
<keyword evidence="7 12" id="KW-0658">Purine biosynthesis</keyword>
<proteinExistence type="inferred from homology"/>
<dbReference type="Gene3D" id="3.40.50.20">
    <property type="match status" value="1"/>
</dbReference>
<evidence type="ECO:0000313" key="15">
    <source>
        <dbReference type="EMBL" id="PXX76026.1"/>
    </source>
</evidence>
<comment type="cofactor">
    <cofactor evidence="2">
        <name>Mg(2+)</name>
        <dbReference type="ChEBI" id="CHEBI:18420"/>
    </cofactor>
</comment>
<dbReference type="GO" id="GO:0046872">
    <property type="term" value="F:metal ion binding"/>
    <property type="evidence" value="ECO:0007669"/>
    <property type="project" value="InterPro"/>
</dbReference>
<reference evidence="15 16" key="1">
    <citation type="submission" date="2018-05" db="EMBL/GenBank/DDBJ databases">
        <title>Genomic Encyclopedia of Type Strains, Phase IV (KMG-IV): sequencing the most valuable type-strain genomes for metagenomic binning, comparative biology and taxonomic classification.</title>
        <authorList>
            <person name="Goeker M."/>
        </authorList>
    </citation>
    <scope>NUCLEOTIDE SEQUENCE [LARGE SCALE GENOMIC DNA]</scope>
    <source>
        <strain evidence="15 16">JC118</strain>
    </source>
</reference>
<dbReference type="InterPro" id="IPR020561">
    <property type="entry name" value="PRibGlycinamid_synth_ATP-grasp"/>
</dbReference>
<dbReference type="Pfam" id="PF02844">
    <property type="entry name" value="GARS_N"/>
    <property type="match status" value="1"/>
</dbReference>
<evidence type="ECO:0000256" key="10">
    <source>
        <dbReference type="ARBA" id="ARBA00042242"/>
    </source>
</evidence>
<evidence type="ECO:0000256" key="9">
    <source>
        <dbReference type="ARBA" id="ARBA00038345"/>
    </source>
</evidence>
<evidence type="ECO:0000256" key="5">
    <source>
        <dbReference type="ARBA" id="ARBA00022598"/>
    </source>
</evidence>
<evidence type="ECO:0000256" key="11">
    <source>
        <dbReference type="ARBA" id="ARBA00042864"/>
    </source>
</evidence>
<dbReference type="GO" id="GO:0009113">
    <property type="term" value="P:purine nucleobase biosynthetic process"/>
    <property type="evidence" value="ECO:0007669"/>
    <property type="project" value="InterPro"/>
</dbReference>
<evidence type="ECO:0000256" key="12">
    <source>
        <dbReference type="HAMAP-Rule" id="MF_00138"/>
    </source>
</evidence>
<dbReference type="RefSeq" id="WP_022939331.1">
    <property type="nucleotide sequence ID" value="NZ_CABKRQ010000009.1"/>
</dbReference>
<dbReference type="PROSITE" id="PS50975">
    <property type="entry name" value="ATP_GRASP"/>
    <property type="match status" value="1"/>
</dbReference>
<dbReference type="PANTHER" id="PTHR43472">
    <property type="entry name" value="PHOSPHORIBOSYLAMINE--GLYCINE LIGASE"/>
    <property type="match status" value="1"/>
</dbReference>
<evidence type="ECO:0000256" key="6">
    <source>
        <dbReference type="ARBA" id="ARBA00022741"/>
    </source>
</evidence>
<evidence type="ECO:0000256" key="2">
    <source>
        <dbReference type="ARBA" id="ARBA00001946"/>
    </source>
</evidence>
<dbReference type="InterPro" id="IPR020559">
    <property type="entry name" value="PRibGlycinamide_synth_CS"/>
</dbReference>
<dbReference type="GO" id="GO:0006189">
    <property type="term" value="P:'de novo' IMP biosynthetic process"/>
    <property type="evidence" value="ECO:0007669"/>
    <property type="project" value="UniProtKB-UniRule"/>
</dbReference>
<evidence type="ECO:0000313" key="16">
    <source>
        <dbReference type="Proteomes" id="UP000247612"/>
    </source>
</evidence>
<dbReference type="HAMAP" id="MF_00138">
    <property type="entry name" value="GARS"/>
    <property type="match status" value="1"/>
</dbReference>
<evidence type="ECO:0000256" key="3">
    <source>
        <dbReference type="ARBA" id="ARBA00005174"/>
    </source>
</evidence>
<dbReference type="InterPro" id="IPR000115">
    <property type="entry name" value="PRibGlycinamide_synth"/>
</dbReference>
<comment type="catalytic activity">
    <reaction evidence="12">
        <text>5-phospho-beta-D-ribosylamine + glycine + ATP = N(1)-(5-phospho-beta-D-ribosyl)glycinamide + ADP + phosphate + H(+)</text>
        <dbReference type="Rhea" id="RHEA:17453"/>
        <dbReference type="ChEBI" id="CHEBI:15378"/>
        <dbReference type="ChEBI" id="CHEBI:30616"/>
        <dbReference type="ChEBI" id="CHEBI:43474"/>
        <dbReference type="ChEBI" id="CHEBI:57305"/>
        <dbReference type="ChEBI" id="CHEBI:58681"/>
        <dbReference type="ChEBI" id="CHEBI:143788"/>
        <dbReference type="ChEBI" id="CHEBI:456216"/>
        <dbReference type="EC" id="6.3.4.13"/>
    </reaction>
</comment>
<dbReference type="Gene3D" id="3.30.470.20">
    <property type="entry name" value="ATP-grasp fold, B domain"/>
    <property type="match status" value="1"/>
</dbReference>
<dbReference type="Gene3D" id="3.30.1490.20">
    <property type="entry name" value="ATP-grasp fold, A domain"/>
    <property type="match status" value="1"/>
</dbReference>
<keyword evidence="5 12" id="KW-0436">Ligase</keyword>
<dbReference type="Pfam" id="PF02843">
    <property type="entry name" value="GARS_C"/>
    <property type="match status" value="1"/>
</dbReference>
<dbReference type="GO" id="GO:0005524">
    <property type="term" value="F:ATP binding"/>
    <property type="evidence" value="ECO:0007669"/>
    <property type="project" value="UniProtKB-UniRule"/>
</dbReference>